<evidence type="ECO:0000256" key="2">
    <source>
        <dbReference type="ARBA" id="ARBA00023054"/>
    </source>
</evidence>
<evidence type="ECO:0000256" key="1">
    <source>
        <dbReference type="ARBA" id="ARBA00009097"/>
    </source>
</evidence>
<dbReference type="Proteomes" id="UP000887569">
    <property type="component" value="Unplaced"/>
</dbReference>
<name>A0A915BVC4_PARUN</name>
<evidence type="ECO:0000313" key="4">
    <source>
        <dbReference type="Proteomes" id="UP000887569"/>
    </source>
</evidence>
<reference evidence="5" key="1">
    <citation type="submission" date="2022-11" db="UniProtKB">
        <authorList>
            <consortium name="WormBaseParasite"/>
        </authorList>
    </citation>
    <scope>IDENTIFICATION</scope>
</reference>
<sequence length="247" mass="28397">FIESAVMKKCCYCRSELPEPKPGTAVEVQCDKCKKNEAKYKRKPTVCMYCQLPAAFLDNKCVWCCYSERKNGPPVACAQCKLKAAFPKDPSQRDKPLLCRMCLMTHKAASKGSVKETQSPQKQSVIVKQSTHRKRKLDDSNEHRHKFSKSSLAADVGVEHAQSEHLLVVQQYKDEIHELQKKCAEKERLILERDKKIASLSAEMMQMERDSKARILQLQKQHQELTRTLHEQIRGLSKQLRQLQKGT</sequence>
<organism evidence="4 5">
    <name type="scientific">Parascaris univalens</name>
    <name type="common">Nematode worm</name>
    <dbReference type="NCBI Taxonomy" id="6257"/>
    <lineage>
        <taxon>Eukaryota</taxon>
        <taxon>Metazoa</taxon>
        <taxon>Ecdysozoa</taxon>
        <taxon>Nematoda</taxon>
        <taxon>Chromadorea</taxon>
        <taxon>Rhabditida</taxon>
        <taxon>Spirurina</taxon>
        <taxon>Ascaridomorpha</taxon>
        <taxon>Ascaridoidea</taxon>
        <taxon>Ascarididae</taxon>
        <taxon>Parascaris</taxon>
    </lineage>
</organism>
<feature type="compositionally biased region" description="Polar residues" evidence="3">
    <location>
        <begin position="115"/>
        <end position="129"/>
    </location>
</feature>
<keyword evidence="4" id="KW-1185">Reference proteome</keyword>
<dbReference type="PANTHER" id="PTHR46176:SF1">
    <property type="entry name" value="LD21662P"/>
    <property type="match status" value="1"/>
</dbReference>
<dbReference type="PANTHER" id="PTHR46176">
    <property type="entry name" value="LD21662P"/>
    <property type="match status" value="1"/>
</dbReference>
<keyword evidence="2" id="KW-0175">Coiled coil</keyword>
<protein>
    <submittedName>
        <fullName evidence="5">Protein FAM76A</fullName>
    </submittedName>
</protein>
<dbReference type="GO" id="GO:0016607">
    <property type="term" value="C:nuclear speck"/>
    <property type="evidence" value="ECO:0007669"/>
    <property type="project" value="TreeGrafter"/>
</dbReference>
<comment type="similarity">
    <text evidence="1">Belongs to the FAM76 family.</text>
</comment>
<dbReference type="InterPro" id="IPR032017">
    <property type="entry name" value="FAM76"/>
</dbReference>
<proteinExistence type="inferred from homology"/>
<dbReference type="WBParaSite" id="PgR062_g056_t03">
    <property type="protein sequence ID" value="PgR062_g056_t03"/>
    <property type="gene ID" value="PgR062_g056"/>
</dbReference>
<dbReference type="AlphaFoldDB" id="A0A915BVC4"/>
<evidence type="ECO:0000256" key="3">
    <source>
        <dbReference type="SAM" id="MobiDB-lite"/>
    </source>
</evidence>
<feature type="region of interest" description="Disordered" evidence="3">
    <location>
        <begin position="112"/>
        <end position="153"/>
    </location>
</feature>
<evidence type="ECO:0000313" key="5">
    <source>
        <dbReference type="WBParaSite" id="PgR062_g056_t03"/>
    </source>
</evidence>
<accession>A0A915BVC4</accession>
<dbReference type="Pfam" id="PF16046">
    <property type="entry name" value="FAM76"/>
    <property type="match status" value="1"/>
</dbReference>